<dbReference type="Proteomes" id="UP000631114">
    <property type="component" value="Unassembled WGS sequence"/>
</dbReference>
<evidence type="ECO:0000256" key="5">
    <source>
        <dbReference type="ARBA" id="ARBA00022927"/>
    </source>
</evidence>
<feature type="domain" description="Nmd3 N-terminal" evidence="8">
    <location>
        <begin position="3"/>
        <end position="142"/>
    </location>
</feature>
<dbReference type="InterPro" id="IPR048898">
    <property type="entry name" value="OB_NMD3"/>
</dbReference>
<evidence type="ECO:0000256" key="1">
    <source>
        <dbReference type="ARBA" id="ARBA00009794"/>
    </source>
</evidence>
<dbReference type="Pfam" id="PF04981">
    <property type="entry name" value="NMD3"/>
    <property type="match status" value="1"/>
</dbReference>
<evidence type="ECO:0000256" key="6">
    <source>
        <dbReference type="ARBA" id="ARBA00023242"/>
    </source>
</evidence>
<dbReference type="Pfam" id="PF21192">
    <property type="entry name" value="OB_NMD3"/>
    <property type="match status" value="1"/>
</dbReference>
<evidence type="ECO:0000256" key="7">
    <source>
        <dbReference type="RuleBase" id="RU364108"/>
    </source>
</evidence>
<dbReference type="AlphaFoldDB" id="A0A835ICT5"/>
<evidence type="ECO:0000259" key="8">
    <source>
        <dbReference type="Pfam" id="PF04981"/>
    </source>
</evidence>
<keyword evidence="6 7" id="KW-0539">Nucleus</keyword>
<gene>
    <name evidence="10" type="ORF">IFM89_030332</name>
</gene>
<feature type="domain" description="60S ribosomal export protein NMD3 OB-fold" evidence="9">
    <location>
        <begin position="167"/>
        <end position="248"/>
    </location>
</feature>
<dbReference type="GO" id="GO:0015031">
    <property type="term" value="P:protein transport"/>
    <property type="evidence" value="ECO:0007669"/>
    <property type="project" value="UniProtKB-KW"/>
</dbReference>
<evidence type="ECO:0000259" key="9">
    <source>
        <dbReference type="Pfam" id="PF21192"/>
    </source>
</evidence>
<reference evidence="10 11" key="1">
    <citation type="submission" date="2020-10" db="EMBL/GenBank/DDBJ databases">
        <title>The Coptis chinensis genome and diversification of protoberbering-type alkaloids.</title>
        <authorList>
            <person name="Wang B."/>
            <person name="Shu S."/>
            <person name="Song C."/>
            <person name="Liu Y."/>
        </authorList>
    </citation>
    <scope>NUCLEOTIDE SEQUENCE [LARGE SCALE GENOMIC DNA]</scope>
    <source>
        <strain evidence="10">HL-2020</strain>
        <tissue evidence="10">Leaf</tissue>
    </source>
</reference>
<keyword evidence="5 7" id="KW-0653">Protein transport</keyword>
<proteinExistence type="inferred from homology"/>
<dbReference type="PANTHER" id="PTHR12746">
    <property type="entry name" value="NONSENSE-MEDIATED MRNA DECAY PROTEIN 3"/>
    <property type="match status" value="1"/>
</dbReference>
<dbReference type="GO" id="GO:0005634">
    <property type="term" value="C:nucleus"/>
    <property type="evidence" value="ECO:0007669"/>
    <property type="project" value="UniProtKB-SubCell"/>
</dbReference>
<dbReference type="InterPro" id="IPR039768">
    <property type="entry name" value="Nmd3"/>
</dbReference>
<evidence type="ECO:0000313" key="10">
    <source>
        <dbReference type="EMBL" id="KAF9616565.1"/>
    </source>
</evidence>
<keyword evidence="3 7" id="KW-0813">Transport</keyword>
<dbReference type="EMBL" id="JADFTS010000003">
    <property type="protein sequence ID" value="KAF9616565.1"/>
    <property type="molecule type" value="Genomic_DNA"/>
</dbReference>
<dbReference type="GO" id="GO:0043023">
    <property type="term" value="F:ribosomal large subunit binding"/>
    <property type="evidence" value="ECO:0007669"/>
    <property type="project" value="InterPro"/>
</dbReference>
<comment type="subcellular location">
    <subcellularLocation>
        <location evidence="7">Cytoplasm</location>
    </subcellularLocation>
    <subcellularLocation>
        <location evidence="7">Nucleus</location>
    </subcellularLocation>
</comment>
<name>A0A835ICT5_9MAGN</name>
<evidence type="ECO:0000256" key="2">
    <source>
        <dbReference type="ARBA" id="ARBA00017035"/>
    </source>
</evidence>
<protein>
    <recommendedName>
        <fullName evidence="2 7">60S ribosomal export protein NMD3</fullName>
    </recommendedName>
</protein>
<evidence type="ECO:0000313" key="11">
    <source>
        <dbReference type="Proteomes" id="UP000631114"/>
    </source>
</evidence>
<dbReference type="GO" id="GO:0005737">
    <property type="term" value="C:cytoplasm"/>
    <property type="evidence" value="ECO:0007669"/>
    <property type="project" value="UniProtKB-SubCell"/>
</dbReference>
<keyword evidence="11" id="KW-1185">Reference proteome</keyword>
<dbReference type="InterPro" id="IPR007064">
    <property type="entry name" value="Nmd3_N"/>
</dbReference>
<dbReference type="OrthoDB" id="203821at2759"/>
<evidence type="ECO:0000256" key="4">
    <source>
        <dbReference type="ARBA" id="ARBA00022490"/>
    </source>
</evidence>
<sequence length="340" mass="39090">MDKRIKVKVNVRRNFIQGGDFEQGYIAEFVQMDHICESCCRIHANPDQWVAVVQIRQHVSHRKTFFYLEQLILKHNAAVQAIRIKQMSEGIDFCFASESHALKFLDFVGNVVPIKSRKDKQLVSHDRKTNNYNYKCTFSVKIVPICREDLICLPHEVSVSLGNLVCEIHSTIEVNVGGSKYALADVEVARLSDFGKNNIIFTVKTHIGHLLNPGDQALGYDVYGANINDLEFGKYKRLDLPGVVLIKKKRNRRGKPRKWKLKSMNMEAEDLCKKIDKEKLDTEYEEFLKDLEENPELRFNISLYRNKAYQPSEVASNTERVDVPISLEELLADLGISDEE</sequence>
<comment type="function">
    <text evidence="7">Acts as an adapter for the XPO1/CRM1-mediated export of the 60S ribosomal subunit.</text>
</comment>
<comment type="similarity">
    <text evidence="1 7">Belongs to the NMD3 family.</text>
</comment>
<comment type="caution">
    <text evidence="10">The sequence shown here is derived from an EMBL/GenBank/DDBJ whole genome shotgun (WGS) entry which is preliminary data.</text>
</comment>
<evidence type="ECO:0000256" key="3">
    <source>
        <dbReference type="ARBA" id="ARBA00022448"/>
    </source>
</evidence>
<dbReference type="GO" id="GO:0000055">
    <property type="term" value="P:ribosomal large subunit export from nucleus"/>
    <property type="evidence" value="ECO:0007669"/>
    <property type="project" value="TreeGrafter"/>
</dbReference>
<organism evidence="10 11">
    <name type="scientific">Coptis chinensis</name>
    <dbReference type="NCBI Taxonomy" id="261450"/>
    <lineage>
        <taxon>Eukaryota</taxon>
        <taxon>Viridiplantae</taxon>
        <taxon>Streptophyta</taxon>
        <taxon>Embryophyta</taxon>
        <taxon>Tracheophyta</taxon>
        <taxon>Spermatophyta</taxon>
        <taxon>Magnoliopsida</taxon>
        <taxon>Ranunculales</taxon>
        <taxon>Ranunculaceae</taxon>
        <taxon>Coptidoideae</taxon>
        <taxon>Coptis</taxon>
    </lineage>
</organism>
<accession>A0A835ICT5</accession>
<keyword evidence="4 7" id="KW-0963">Cytoplasm</keyword>
<dbReference type="PANTHER" id="PTHR12746:SF2">
    <property type="entry name" value="60S RIBOSOMAL EXPORT PROTEIN NMD3"/>
    <property type="match status" value="1"/>
</dbReference>